<dbReference type="SUPFAM" id="SSF51905">
    <property type="entry name" value="FAD/NAD(P)-binding domain"/>
    <property type="match status" value="2"/>
</dbReference>
<evidence type="ECO:0000256" key="3">
    <source>
        <dbReference type="ARBA" id="ARBA00022630"/>
    </source>
</evidence>
<dbReference type="InterPro" id="IPR036188">
    <property type="entry name" value="FAD/NAD-bd_sf"/>
</dbReference>
<protein>
    <submittedName>
        <fullName evidence="8">DHGL-like protein</fullName>
    </submittedName>
</protein>
<dbReference type="InterPro" id="IPR012132">
    <property type="entry name" value="GMC_OxRdtase"/>
</dbReference>
<dbReference type="Pfam" id="PF00732">
    <property type="entry name" value="GMC_oxred_N"/>
    <property type="match status" value="1"/>
</dbReference>
<dbReference type="PROSITE" id="PS00623">
    <property type="entry name" value="GMC_OXRED_1"/>
    <property type="match status" value="1"/>
</dbReference>
<comment type="similarity">
    <text evidence="2 5">Belongs to the GMC oxidoreductase family.</text>
</comment>
<dbReference type="PANTHER" id="PTHR11552:SF147">
    <property type="entry name" value="CHOLINE DEHYDROGENASE, MITOCHONDRIAL"/>
    <property type="match status" value="1"/>
</dbReference>
<organism evidence="8 9">
    <name type="scientific">Mya arenaria</name>
    <name type="common">Soft-shell clam</name>
    <dbReference type="NCBI Taxonomy" id="6604"/>
    <lineage>
        <taxon>Eukaryota</taxon>
        <taxon>Metazoa</taxon>
        <taxon>Spiralia</taxon>
        <taxon>Lophotrochozoa</taxon>
        <taxon>Mollusca</taxon>
        <taxon>Bivalvia</taxon>
        <taxon>Autobranchia</taxon>
        <taxon>Heteroconchia</taxon>
        <taxon>Euheterodonta</taxon>
        <taxon>Imparidentia</taxon>
        <taxon>Neoheterodontei</taxon>
        <taxon>Myida</taxon>
        <taxon>Myoidea</taxon>
        <taxon>Myidae</taxon>
        <taxon>Mya</taxon>
    </lineage>
</organism>
<evidence type="ECO:0000259" key="7">
    <source>
        <dbReference type="PROSITE" id="PS00623"/>
    </source>
</evidence>
<dbReference type="EMBL" id="CP111019">
    <property type="protein sequence ID" value="WAR12786.1"/>
    <property type="molecule type" value="Genomic_DNA"/>
</dbReference>
<comment type="cofactor">
    <cofactor evidence="1">
        <name>FAD</name>
        <dbReference type="ChEBI" id="CHEBI:57692"/>
    </cofactor>
</comment>
<feature type="transmembrane region" description="Helical" evidence="6">
    <location>
        <begin position="12"/>
        <end position="31"/>
    </location>
</feature>
<name>A0ABY7EVP3_MYAAR</name>
<evidence type="ECO:0000313" key="9">
    <source>
        <dbReference type="Proteomes" id="UP001164746"/>
    </source>
</evidence>
<dbReference type="InterPro" id="IPR000172">
    <property type="entry name" value="GMC_OxRdtase_N"/>
</dbReference>
<keyword evidence="6" id="KW-0812">Transmembrane</keyword>
<gene>
    <name evidence="8" type="ORF">MAR_026966</name>
</gene>
<evidence type="ECO:0000256" key="1">
    <source>
        <dbReference type="ARBA" id="ARBA00001974"/>
    </source>
</evidence>
<keyword evidence="3 5" id="KW-0285">Flavoprotein</keyword>
<evidence type="ECO:0000256" key="4">
    <source>
        <dbReference type="ARBA" id="ARBA00022827"/>
    </source>
</evidence>
<dbReference type="Gene3D" id="3.50.50.60">
    <property type="entry name" value="FAD/NAD(P)-binding domain"/>
    <property type="match status" value="2"/>
</dbReference>
<keyword evidence="6" id="KW-0472">Membrane</keyword>
<feature type="transmembrane region" description="Helical" evidence="6">
    <location>
        <begin position="105"/>
        <end position="124"/>
    </location>
</feature>
<evidence type="ECO:0000256" key="2">
    <source>
        <dbReference type="ARBA" id="ARBA00010790"/>
    </source>
</evidence>
<reference evidence="8" key="1">
    <citation type="submission" date="2022-11" db="EMBL/GenBank/DDBJ databases">
        <title>Centuries of genome instability and evolution in soft-shell clam transmissible cancer (bioRxiv).</title>
        <authorList>
            <person name="Hart S.F.M."/>
            <person name="Yonemitsu M.A."/>
            <person name="Giersch R.M."/>
            <person name="Beal B.F."/>
            <person name="Arriagada G."/>
            <person name="Davis B.W."/>
            <person name="Ostrander E.A."/>
            <person name="Goff S.P."/>
            <person name="Metzger M.J."/>
        </authorList>
    </citation>
    <scope>NUCLEOTIDE SEQUENCE</scope>
    <source>
        <strain evidence="8">MELC-2E11</strain>
        <tissue evidence="8">Siphon/mantle</tissue>
    </source>
</reference>
<evidence type="ECO:0000256" key="6">
    <source>
        <dbReference type="SAM" id="Phobius"/>
    </source>
</evidence>
<keyword evidence="4 5" id="KW-0274">FAD</keyword>
<proteinExistence type="inferred from homology"/>
<accession>A0ABY7EVP3</accession>
<feature type="domain" description="Glucose-methanol-choline oxidoreductase N-terminal" evidence="7">
    <location>
        <begin position="217"/>
        <end position="240"/>
    </location>
</feature>
<feature type="transmembrane region" description="Helical" evidence="6">
    <location>
        <begin position="69"/>
        <end position="93"/>
    </location>
</feature>
<evidence type="ECO:0000256" key="5">
    <source>
        <dbReference type="RuleBase" id="RU003968"/>
    </source>
</evidence>
<keyword evidence="6" id="KW-1133">Transmembrane helix</keyword>
<keyword evidence="9" id="KW-1185">Reference proteome</keyword>
<dbReference type="PANTHER" id="PTHR11552">
    <property type="entry name" value="GLUCOSE-METHANOL-CHOLINE GMC OXIDOREDUCTASE"/>
    <property type="match status" value="1"/>
</dbReference>
<dbReference type="Proteomes" id="UP001164746">
    <property type="component" value="Chromosome 8"/>
</dbReference>
<sequence length="241" mass="27339">MPFVVTEILDNAFDYIVVGAGSAGAFIASRLSKDVGSRVLLLEAEGDYKTNASYHVPIQIFDLQKTRKLNYILCITFFLQHCFYIFTTIIFMLHMNLRKERSMESLQTLSILIAICAIIYFTWLRGPSMPSVVTETLDEYDFIVVAGAVIASRLSDDVGSRVLLLEAGGDYTTNASYHVPIQFFNLQKTSADWEYYTVPQKYSHQGMIAERSYWPRGRLLGGSSTINAMQYTRGSRHDYDE</sequence>
<evidence type="ECO:0000313" key="8">
    <source>
        <dbReference type="EMBL" id="WAR12786.1"/>
    </source>
</evidence>